<accession>A0AAV7KCT6</accession>
<reference evidence="11 12" key="1">
    <citation type="journal article" date="2023" name="BMC Biol.">
        <title>The compact genome of the sponge Oopsacas minuta (Hexactinellida) is lacking key metazoan core genes.</title>
        <authorList>
            <person name="Santini S."/>
            <person name="Schenkelaars Q."/>
            <person name="Jourda C."/>
            <person name="Duchesne M."/>
            <person name="Belahbib H."/>
            <person name="Rocher C."/>
            <person name="Selva M."/>
            <person name="Riesgo A."/>
            <person name="Vervoort M."/>
            <person name="Leys S.P."/>
            <person name="Kodjabachian L."/>
            <person name="Le Bivic A."/>
            <person name="Borchiellini C."/>
            <person name="Claverie J.M."/>
            <person name="Renard E."/>
        </authorList>
    </citation>
    <scope>NUCLEOTIDE SEQUENCE [LARGE SCALE GENOMIC DNA]</scope>
    <source>
        <strain evidence="11">SPO-2</strain>
    </source>
</reference>
<proteinExistence type="predicted"/>
<dbReference type="PROSITE" id="PS01187">
    <property type="entry name" value="EGF_CA"/>
    <property type="match status" value="1"/>
</dbReference>
<keyword evidence="5" id="KW-0677">Repeat</keyword>
<keyword evidence="6" id="KW-1015">Disulfide bond</keyword>
<dbReference type="AlphaFoldDB" id="A0AAV7KCT6"/>
<dbReference type="InterPro" id="IPR000742">
    <property type="entry name" value="EGF"/>
</dbReference>
<dbReference type="SUPFAM" id="SSF57196">
    <property type="entry name" value="EGF/Laminin"/>
    <property type="match status" value="1"/>
</dbReference>
<keyword evidence="7" id="KW-0325">Glycoprotein</keyword>
<comment type="subcellular location">
    <subcellularLocation>
        <location evidence="1">Secreted</location>
    </subcellularLocation>
</comment>
<evidence type="ECO:0000256" key="1">
    <source>
        <dbReference type="ARBA" id="ARBA00004613"/>
    </source>
</evidence>
<comment type="caution">
    <text evidence="11">The sequence shown here is derived from an EMBL/GenBank/DDBJ whole genome shotgun (WGS) entry which is preliminary data.</text>
</comment>
<sequence length="472" mass="52751">MISTNKEIIFVILILNCFVVLVKGNCGNSQITCKDGTSKYECSVHGQNTDAIQQKMYECSQGTKVSLAIELILGGEGATLNLSLPSNIEALFVYNYFDTACHVETSLINSNIVRISFSGNEVFINHNDFLTYFPNLQDFYAQNLGSDLMPFFTNNVHVTSIEVYESTITEGNGVIDRSIIGRLEKLEVFNWEYGNLTKLMPDSFNETNMLTHLSFVGNKINELNDCTFLGLLNLEQLDLSGNDITKVGKYAFIGLESLQIIRLSNNPSFLLSTLTVAKSITRIYIKNYNPALLNPGIFQQFPKLSLINMRGISVDCTCEMEWISILKNEYSIRISLDSSSCSGNPSLQVDDPSLYVNCSNPSYQCFNHSIVCPGNNTWYRADTEDGCNCTYPPERAFYNDSSFVCSDIDECEDSSITCQGNCTNTIGSYTCDCRDGFINLNETFCNDVNECEVDNGINIASIDIITVKMWRI</sequence>
<evidence type="ECO:0000313" key="11">
    <source>
        <dbReference type="EMBL" id="KAI6658949.1"/>
    </source>
</evidence>
<feature type="chain" id="PRO_5043496425" evidence="9">
    <location>
        <begin position="25"/>
        <end position="472"/>
    </location>
</feature>
<evidence type="ECO:0000256" key="9">
    <source>
        <dbReference type="SAM" id="SignalP"/>
    </source>
</evidence>
<keyword evidence="3 8" id="KW-0245">EGF-like domain</keyword>
<dbReference type="InterPro" id="IPR018097">
    <property type="entry name" value="EGF_Ca-bd_CS"/>
</dbReference>
<dbReference type="SUPFAM" id="SSF52058">
    <property type="entry name" value="L domain-like"/>
    <property type="match status" value="1"/>
</dbReference>
<evidence type="ECO:0000256" key="8">
    <source>
        <dbReference type="PROSITE-ProRule" id="PRU00076"/>
    </source>
</evidence>
<feature type="domain" description="EGF-like" evidence="10">
    <location>
        <begin position="407"/>
        <end position="446"/>
    </location>
</feature>
<dbReference type="GO" id="GO:0005576">
    <property type="term" value="C:extracellular region"/>
    <property type="evidence" value="ECO:0007669"/>
    <property type="project" value="UniProtKB-SubCell"/>
</dbReference>
<dbReference type="InterPro" id="IPR049883">
    <property type="entry name" value="NOTCH1_EGF-like"/>
</dbReference>
<evidence type="ECO:0000256" key="2">
    <source>
        <dbReference type="ARBA" id="ARBA00022525"/>
    </source>
</evidence>
<dbReference type="PANTHER" id="PTHR24039">
    <property type="entry name" value="FIBRILLIN-RELATED"/>
    <property type="match status" value="1"/>
</dbReference>
<keyword evidence="2" id="KW-0964">Secreted</keyword>
<keyword evidence="11" id="KW-0675">Receptor</keyword>
<dbReference type="InterPro" id="IPR000152">
    <property type="entry name" value="EGF-type_Asp/Asn_hydroxyl_site"/>
</dbReference>
<evidence type="ECO:0000256" key="6">
    <source>
        <dbReference type="ARBA" id="ARBA00023157"/>
    </source>
</evidence>
<dbReference type="Gene3D" id="3.80.10.10">
    <property type="entry name" value="Ribonuclease Inhibitor"/>
    <property type="match status" value="1"/>
</dbReference>
<evidence type="ECO:0000313" key="12">
    <source>
        <dbReference type="Proteomes" id="UP001165289"/>
    </source>
</evidence>
<dbReference type="PROSITE" id="PS51450">
    <property type="entry name" value="LRR"/>
    <property type="match status" value="1"/>
</dbReference>
<dbReference type="InterPro" id="IPR001611">
    <property type="entry name" value="Leu-rich_rpt"/>
</dbReference>
<name>A0AAV7KCT6_9METZ</name>
<protein>
    <submittedName>
        <fullName evidence="11">G-protein coupled receptor</fullName>
    </submittedName>
</protein>
<dbReference type="PROSITE" id="PS01186">
    <property type="entry name" value="EGF_2"/>
    <property type="match status" value="1"/>
</dbReference>
<dbReference type="Proteomes" id="UP001165289">
    <property type="component" value="Unassembled WGS sequence"/>
</dbReference>
<keyword evidence="12" id="KW-1185">Reference proteome</keyword>
<dbReference type="FunFam" id="2.10.25.10:FF:000014">
    <property type="entry name" value="Latent-transforming growth factor beta-binding protein 3"/>
    <property type="match status" value="1"/>
</dbReference>
<dbReference type="GO" id="GO:0005509">
    <property type="term" value="F:calcium ion binding"/>
    <property type="evidence" value="ECO:0007669"/>
    <property type="project" value="InterPro"/>
</dbReference>
<dbReference type="InterPro" id="IPR001881">
    <property type="entry name" value="EGF-like_Ca-bd_dom"/>
</dbReference>
<organism evidence="11 12">
    <name type="scientific">Oopsacas minuta</name>
    <dbReference type="NCBI Taxonomy" id="111878"/>
    <lineage>
        <taxon>Eukaryota</taxon>
        <taxon>Metazoa</taxon>
        <taxon>Porifera</taxon>
        <taxon>Hexactinellida</taxon>
        <taxon>Hexasterophora</taxon>
        <taxon>Lyssacinosida</taxon>
        <taxon>Leucopsacidae</taxon>
        <taxon>Oopsacas</taxon>
    </lineage>
</organism>
<dbReference type="SMART" id="SM00179">
    <property type="entry name" value="EGF_CA"/>
    <property type="match status" value="1"/>
</dbReference>
<evidence type="ECO:0000256" key="5">
    <source>
        <dbReference type="ARBA" id="ARBA00022737"/>
    </source>
</evidence>
<dbReference type="Gene3D" id="2.10.25.10">
    <property type="entry name" value="Laminin"/>
    <property type="match status" value="1"/>
</dbReference>
<evidence type="ECO:0000259" key="10">
    <source>
        <dbReference type="PROSITE" id="PS50026"/>
    </source>
</evidence>
<keyword evidence="4 9" id="KW-0732">Signal</keyword>
<evidence type="ECO:0000256" key="4">
    <source>
        <dbReference type="ARBA" id="ARBA00022729"/>
    </source>
</evidence>
<evidence type="ECO:0000256" key="7">
    <source>
        <dbReference type="ARBA" id="ARBA00023180"/>
    </source>
</evidence>
<dbReference type="EMBL" id="JAKMXF010000067">
    <property type="protein sequence ID" value="KAI6658949.1"/>
    <property type="molecule type" value="Genomic_DNA"/>
</dbReference>
<dbReference type="Pfam" id="PF07645">
    <property type="entry name" value="EGF_CA"/>
    <property type="match status" value="1"/>
</dbReference>
<comment type="caution">
    <text evidence="8">Lacks conserved residue(s) required for the propagation of feature annotation.</text>
</comment>
<dbReference type="Pfam" id="PF13855">
    <property type="entry name" value="LRR_8"/>
    <property type="match status" value="1"/>
</dbReference>
<dbReference type="PROSITE" id="PS00010">
    <property type="entry name" value="ASX_HYDROXYL"/>
    <property type="match status" value="1"/>
</dbReference>
<dbReference type="PROSITE" id="PS50026">
    <property type="entry name" value="EGF_3"/>
    <property type="match status" value="1"/>
</dbReference>
<dbReference type="CDD" id="cd00054">
    <property type="entry name" value="EGF_CA"/>
    <property type="match status" value="1"/>
</dbReference>
<feature type="signal peptide" evidence="9">
    <location>
        <begin position="1"/>
        <end position="24"/>
    </location>
</feature>
<evidence type="ECO:0000256" key="3">
    <source>
        <dbReference type="ARBA" id="ARBA00022536"/>
    </source>
</evidence>
<dbReference type="InterPro" id="IPR032675">
    <property type="entry name" value="LRR_dom_sf"/>
</dbReference>
<gene>
    <name evidence="11" type="ORF">LOD99_10851</name>
</gene>